<protein>
    <recommendedName>
        <fullName evidence="4">Transposase</fullName>
    </recommendedName>
</protein>
<feature type="region of interest" description="Disordered" evidence="1">
    <location>
        <begin position="1"/>
        <end position="23"/>
    </location>
</feature>
<evidence type="ECO:0008006" key="4">
    <source>
        <dbReference type="Google" id="ProtNLM"/>
    </source>
</evidence>
<gene>
    <name evidence="2" type="ORF">C9I57_29965</name>
</gene>
<dbReference type="EMBL" id="PYUC01000024">
    <property type="protein sequence ID" value="PTB17050.1"/>
    <property type="molecule type" value="Genomic_DNA"/>
</dbReference>
<dbReference type="SUPFAM" id="SSF46689">
    <property type="entry name" value="Homeodomain-like"/>
    <property type="match status" value="1"/>
</dbReference>
<dbReference type="InterPro" id="IPR009057">
    <property type="entry name" value="Homeodomain-like_sf"/>
</dbReference>
<dbReference type="Proteomes" id="UP000240638">
    <property type="component" value="Unassembled WGS sequence"/>
</dbReference>
<dbReference type="Pfam" id="PF01527">
    <property type="entry name" value="HTH_Tnp_1"/>
    <property type="match status" value="1"/>
</dbReference>
<name>A0A2T3XKJ1_9BURK</name>
<evidence type="ECO:0000313" key="3">
    <source>
        <dbReference type="Proteomes" id="UP000240638"/>
    </source>
</evidence>
<dbReference type="RefSeq" id="WP_107154170.1">
    <property type="nucleotide sequence ID" value="NZ_PYUC01000024.1"/>
</dbReference>
<dbReference type="GO" id="GO:0006313">
    <property type="term" value="P:DNA transposition"/>
    <property type="evidence" value="ECO:0007669"/>
    <property type="project" value="InterPro"/>
</dbReference>
<dbReference type="NCBIfam" id="NF047595">
    <property type="entry name" value="IS66_ISRel24_TnpA"/>
    <property type="match status" value="1"/>
</dbReference>
<organism evidence="2 3">
    <name type="scientific">Trinickia symbiotica</name>
    <dbReference type="NCBI Taxonomy" id="863227"/>
    <lineage>
        <taxon>Bacteria</taxon>
        <taxon>Pseudomonadati</taxon>
        <taxon>Pseudomonadota</taxon>
        <taxon>Betaproteobacteria</taxon>
        <taxon>Burkholderiales</taxon>
        <taxon>Burkholderiaceae</taxon>
        <taxon>Trinickia</taxon>
    </lineage>
</organism>
<evidence type="ECO:0000313" key="2">
    <source>
        <dbReference type="EMBL" id="PTB17050.1"/>
    </source>
</evidence>
<reference evidence="2 3" key="1">
    <citation type="submission" date="2018-03" db="EMBL/GenBank/DDBJ databases">
        <title>Whole genome analyses suggest that Burkholderia sensu lato contains two further novel genera in the rhizoxinica-symbiotica group Mycetohabitans gen. nov., and Trinickia gen. nov.: implications for the evolution of diazotrophy and nodulation in the Burkholderiaceae.</title>
        <authorList>
            <person name="Estrada De Los Santos P."/>
            <person name="Palmer M."/>
            <person name="Chavez-Ramirez B."/>
            <person name="Steenkamp E.T."/>
            <person name="Hirsch A.M."/>
            <person name="Manyaka P."/>
            <person name="Maluk M."/>
            <person name="Lafos M."/>
            <person name="Crook M."/>
            <person name="Gross E."/>
            <person name="Simon M.F."/>
            <person name="Bueno Dos Reis Junior F."/>
            <person name="Poole P.S."/>
            <person name="Venter S.N."/>
            <person name="James E.K."/>
        </authorList>
    </citation>
    <scope>NUCLEOTIDE SEQUENCE [LARGE SCALE GENOMIC DNA]</scope>
    <source>
        <strain evidence="2 3">JPY-366</strain>
    </source>
</reference>
<dbReference type="InterPro" id="IPR002514">
    <property type="entry name" value="Transposase_8"/>
</dbReference>
<proteinExistence type="predicted"/>
<dbReference type="GO" id="GO:0003677">
    <property type="term" value="F:DNA binding"/>
    <property type="evidence" value="ECO:0007669"/>
    <property type="project" value="InterPro"/>
</dbReference>
<accession>A0A2T3XKJ1</accession>
<dbReference type="AlphaFoldDB" id="A0A2T3XKJ1"/>
<evidence type="ECO:0000256" key="1">
    <source>
        <dbReference type="SAM" id="MobiDB-lite"/>
    </source>
</evidence>
<comment type="caution">
    <text evidence="2">The sequence shown here is derived from an EMBL/GenBank/DDBJ whole genome shotgun (WGS) entry which is preliminary data.</text>
</comment>
<sequence length="183" mass="19824">MADKDSELRVVRQSRDGRRRYDEQGKRTLVEAALQPGVSVARMAQEHGINANLLRKWITKYLLEREKSISPASQEPVADHHETAPAAEVIDGVAIDLLVPRKAASPTRTSSAFVPVVSVPPALLPEESASARTPIPSPPSMTLALHVRLSNGVEFDIADATIDELATVVQMLGRMPCSGSTRI</sequence>
<dbReference type="GO" id="GO:0004803">
    <property type="term" value="F:transposase activity"/>
    <property type="evidence" value="ECO:0007669"/>
    <property type="project" value="InterPro"/>
</dbReference>